<keyword evidence="1" id="KW-0378">Hydrolase</keyword>
<evidence type="ECO:0000259" key="2">
    <source>
        <dbReference type="PROSITE" id="PS50175"/>
    </source>
</evidence>
<dbReference type="InParanoid" id="A0A7J8C8J1"/>
<dbReference type="GO" id="GO:0004190">
    <property type="term" value="F:aspartic-type endopeptidase activity"/>
    <property type="evidence" value="ECO:0007669"/>
    <property type="project" value="InterPro"/>
</dbReference>
<dbReference type="Pfam" id="PF00077">
    <property type="entry name" value="RVP"/>
    <property type="match status" value="1"/>
</dbReference>
<protein>
    <recommendedName>
        <fullName evidence="2">Peptidase A2 domain-containing protein</fullName>
    </recommendedName>
</protein>
<name>A0A7J8C8J1_MOLMO</name>
<comment type="caution">
    <text evidence="3">The sequence shown here is derived from an EMBL/GenBank/DDBJ whole genome shotgun (WGS) entry which is preliminary data.</text>
</comment>
<dbReference type="Gene3D" id="2.40.70.10">
    <property type="entry name" value="Acid Proteases"/>
    <property type="match status" value="1"/>
</dbReference>
<dbReference type="InterPro" id="IPR021109">
    <property type="entry name" value="Peptidase_aspartic_dom_sf"/>
</dbReference>
<keyword evidence="4" id="KW-1185">Reference proteome</keyword>
<evidence type="ECO:0000313" key="4">
    <source>
        <dbReference type="Proteomes" id="UP000550707"/>
    </source>
</evidence>
<dbReference type="InterPro" id="IPR001995">
    <property type="entry name" value="Peptidase_A2_cat"/>
</dbReference>
<evidence type="ECO:0000256" key="1">
    <source>
        <dbReference type="ARBA" id="ARBA00022801"/>
    </source>
</evidence>
<accession>A0A7J8C8J1</accession>
<dbReference type="AlphaFoldDB" id="A0A7J8C8J1"/>
<reference evidence="3 4" key="1">
    <citation type="journal article" date="2020" name="Nature">
        <title>Six reference-quality genomes reveal evolution of bat adaptations.</title>
        <authorList>
            <person name="Jebb D."/>
            <person name="Huang Z."/>
            <person name="Pippel M."/>
            <person name="Hughes G.M."/>
            <person name="Lavrichenko K."/>
            <person name="Devanna P."/>
            <person name="Winkler S."/>
            <person name="Jermiin L.S."/>
            <person name="Skirmuntt E.C."/>
            <person name="Katzourakis A."/>
            <person name="Burkitt-Gray L."/>
            <person name="Ray D.A."/>
            <person name="Sullivan K.A.M."/>
            <person name="Roscito J.G."/>
            <person name="Kirilenko B.M."/>
            <person name="Davalos L.M."/>
            <person name="Corthals A.P."/>
            <person name="Power M.L."/>
            <person name="Jones G."/>
            <person name="Ransome R.D."/>
            <person name="Dechmann D.K.N."/>
            <person name="Locatelli A.G."/>
            <person name="Puechmaille S.J."/>
            <person name="Fedrigo O."/>
            <person name="Jarvis E.D."/>
            <person name="Hiller M."/>
            <person name="Vernes S.C."/>
            <person name="Myers E.W."/>
            <person name="Teeling E.C."/>
        </authorList>
    </citation>
    <scope>NUCLEOTIDE SEQUENCE [LARGE SCALE GENOMIC DNA]</scope>
    <source>
        <strain evidence="3">MMolMol1</strain>
        <tissue evidence="3">Muscle</tissue>
    </source>
</reference>
<dbReference type="SUPFAM" id="SSF50630">
    <property type="entry name" value="Acid proteases"/>
    <property type="match status" value="1"/>
</dbReference>
<proteinExistence type="predicted"/>
<gene>
    <name evidence="3" type="ORF">HJG59_009886</name>
</gene>
<evidence type="ECO:0000313" key="3">
    <source>
        <dbReference type="EMBL" id="KAF6407205.1"/>
    </source>
</evidence>
<dbReference type="GO" id="GO:0006508">
    <property type="term" value="P:proteolysis"/>
    <property type="evidence" value="ECO:0007669"/>
    <property type="project" value="InterPro"/>
</dbReference>
<feature type="domain" description="Peptidase A2" evidence="2">
    <location>
        <begin position="10"/>
        <end position="81"/>
    </location>
</feature>
<dbReference type="Proteomes" id="UP000550707">
    <property type="component" value="Unassembled WGS sequence"/>
</dbReference>
<dbReference type="PROSITE" id="PS50175">
    <property type="entry name" value="ASP_PROT_RETROV"/>
    <property type="match status" value="1"/>
</dbReference>
<dbReference type="EMBL" id="JACASF010000021">
    <property type="protein sequence ID" value="KAF6407205.1"/>
    <property type="molecule type" value="Genomic_DNA"/>
</dbReference>
<organism evidence="3 4">
    <name type="scientific">Molossus molossus</name>
    <name type="common">Pallas' mastiff bat</name>
    <name type="synonym">Vespertilio molossus</name>
    <dbReference type="NCBI Taxonomy" id="27622"/>
    <lineage>
        <taxon>Eukaryota</taxon>
        <taxon>Metazoa</taxon>
        <taxon>Chordata</taxon>
        <taxon>Craniata</taxon>
        <taxon>Vertebrata</taxon>
        <taxon>Euteleostomi</taxon>
        <taxon>Mammalia</taxon>
        <taxon>Eutheria</taxon>
        <taxon>Laurasiatheria</taxon>
        <taxon>Chiroptera</taxon>
        <taxon>Yangochiroptera</taxon>
        <taxon>Molossidae</taxon>
        <taxon>Molossus</taxon>
    </lineage>
</organism>
<dbReference type="InterPro" id="IPR018061">
    <property type="entry name" value="Retropepsins"/>
</dbReference>
<sequence length="172" mass="18911">MVQITVGAKPSRMVDTGAEHSVITTAVAPPSGREISIVGATGQPSGPKQFCQARTVEWGHQVKHEFLYMPECPLPQLGRDLLSKLGVQISFRPSGEAYLQVGTPHLVAILVPREEEYRLYKEAEEGQQEPTERRGVDLREKYPKVWAEDNPPGLAGNHLPIVIELKLGAGPR</sequence>